<dbReference type="PIRSF" id="PIRSF000390">
    <property type="entry name" value="PLP_StrS"/>
    <property type="match status" value="1"/>
</dbReference>
<feature type="modified residue" description="N6-(pyridoxal phosphate)lysine" evidence="4">
    <location>
        <position position="184"/>
    </location>
</feature>
<dbReference type="Pfam" id="PF01041">
    <property type="entry name" value="DegT_DnrJ_EryC1"/>
    <property type="match status" value="1"/>
</dbReference>
<keyword evidence="6" id="KW-0808">Transferase</keyword>
<evidence type="ECO:0000256" key="4">
    <source>
        <dbReference type="PIRSR" id="PIRSR000390-2"/>
    </source>
</evidence>
<evidence type="ECO:0000313" key="6">
    <source>
        <dbReference type="EMBL" id="PTN10494.1"/>
    </source>
</evidence>
<dbReference type="GO" id="GO:0008483">
    <property type="term" value="F:transaminase activity"/>
    <property type="evidence" value="ECO:0007669"/>
    <property type="project" value="UniProtKB-KW"/>
</dbReference>
<dbReference type="GO" id="GO:0030170">
    <property type="term" value="F:pyridoxal phosphate binding"/>
    <property type="evidence" value="ECO:0007669"/>
    <property type="project" value="UniProtKB-ARBA"/>
</dbReference>
<evidence type="ECO:0000256" key="1">
    <source>
        <dbReference type="ARBA" id="ARBA00022898"/>
    </source>
</evidence>
<proteinExistence type="inferred from homology"/>
<evidence type="ECO:0000313" key="7">
    <source>
        <dbReference type="Proteomes" id="UP000243525"/>
    </source>
</evidence>
<dbReference type="RefSeq" id="WP_107820595.1">
    <property type="nucleotide sequence ID" value="NZ_QAAD01000001.1"/>
</dbReference>
<feature type="active site" description="Proton acceptor" evidence="3">
    <location>
        <position position="184"/>
    </location>
</feature>
<keyword evidence="7" id="KW-1185">Reference proteome</keyword>
<keyword evidence="6" id="KW-0032">Aminotransferase</keyword>
<sequence length="366" mass="40272">MQFNDLQRQYNAYKNEIDEAIQQVLNSSRYINGEEVALLEAELSAYVGVKHTISCASGTDALLLSLMALDLQPGEEVICPAFSFISPASMTRLLAATPVFVDVSPLDFNIDVEKIEAKITSRTKAIIGVSLFGQCANFEAINALAEQHGLWTIEDGAQSFGADFQSQKSGSLTDLATTSFFPAKPLGCYGDGGAIFTNNDVLAEKLRALKAHGQTMRYHHQLIGLNSRLDTIQAAVLRVKLKHLDEEIKARQEIAGIYKQLLPQGIFLPEVAAAHESVWAQYTIGLPNRDQAKEYLDKRGIPTNIHYPVPLPFQEAFAGIGEGADSFEVASLLSETVLSLPMHAFLTIEEIRYIAQSLQDFLKHEK</sequence>
<dbReference type="PANTHER" id="PTHR30244">
    <property type="entry name" value="TRANSAMINASE"/>
    <property type="match status" value="1"/>
</dbReference>
<accession>A0A2T5C6B5</accession>
<dbReference type="Gene3D" id="3.90.1150.10">
    <property type="entry name" value="Aspartate Aminotransferase, domain 1"/>
    <property type="match status" value="1"/>
</dbReference>
<name>A0A2T5C6B5_9BACT</name>
<dbReference type="PANTHER" id="PTHR30244:SF42">
    <property type="entry name" value="UDP-2-ACETAMIDO-2-DEOXY-3-OXO-D-GLUCURONATE AMINOTRANSFERASE"/>
    <property type="match status" value="1"/>
</dbReference>
<keyword evidence="1 4" id="KW-0663">Pyridoxal phosphate</keyword>
<dbReference type="SUPFAM" id="SSF53383">
    <property type="entry name" value="PLP-dependent transferases"/>
    <property type="match status" value="1"/>
</dbReference>
<protein>
    <submittedName>
        <fullName evidence="6">UDP-2-acetamido-2-deoxy-ribo-hexuluronate aminotransferase</fullName>
    </submittedName>
</protein>
<evidence type="ECO:0000256" key="5">
    <source>
        <dbReference type="RuleBase" id="RU004508"/>
    </source>
</evidence>
<dbReference type="EMBL" id="QAAD01000001">
    <property type="protein sequence ID" value="PTN10494.1"/>
    <property type="molecule type" value="Genomic_DNA"/>
</dbReference>
<dbReference type="CDD" id="cd00616">
    <property type="entry name" value="AHBA_syn"/>
    <property type="match status" value="1"/>
</dbReference>
<organism evidence="6 7">
    <name type="scientific">Mangrovibacterium marinum</name>
    <dbReference type="NCBI Taxonomy" id="1639118"/>
    <lineage>
        <taxon>Bacteria</taxon>
        <taxon>Pseudomonadati</taxon>
        <taxon>Bacteroidota</taxon>
        <taxon>Bacteroidia</taxon>
        <taxon>Marinilabiliales</taxon>
        <taxon>Prolixibacteraceae</taxon>
        <taxon>Mangrovibacterium</taxon>
    </lineage>
</organism>
<reference evidence="6 7" key="1">
    <citation type="submission" date="2018-04" db="EMBL/GenBank/DDBJ databases">
        <title>Genomic Encyclopedia of Archaeal and Bacterial Type Strains, Phase II (KMG-II): from individual species to whole genera.</title>
        <authorList>
            <person name="Goeker M."/>
        </authorList>
    </citation>
    <scope>NUCLEOTIDE SEQUENCE [LARGE SCALE GENOMIC DNA]</scope>
    <source>
        <strain evidence="6 7">DSM 28823</strain>
    </source>
</reference>
<evidence type="ECO:0000256" key="3">
    <source>
        <dbReference type="PIRSR" id="PIRSR000390-1"/>
    </source>
</evidence>
<dbReference type="InterPro" id="IPR015421">
    <property type="entry name" value="PyrdxlP-dep_Trfase_major"/>
</dbReference>
<dbReference type="Gene3D" id="3.40.640.10">
    <property type="entry name" value="Type I PLP-dependent aspartate aminotransferase-like (Major domain)"/>
    <property type="match status" value="1"/>
</dbReference>
<gene>
    <name evidence="6" type="ORF">C8N47_101143</name>
</gene>
<dbReference type="OrthoDB" id="9810913at2"/>
<comment type="similarity">
    <text evidence="2 5">Belongs to the DegT/DnrJ/EryC1 family.</text>
</comment>
<dbReference type="Proteomes" id="UP000243525">
    <property type="component" value="Unassembled WGS sequence"/>
</dbReference>
<evidence type="ECO:0000256" key="2">
    <source>
        <dbReference type="ARBA" id="ARBA00037999"/>
    </source>
</evidence>
<dbReference type="InterPro" id="IPR015422">
    <property type="entry name" value="PyrdxlP-dep_Trfase_small"/>
</dbReference>
<dbReference type="FunFam" id="3.40.640.10:FF:000089">
    <property type="entry name" value="Aminotransferase, DegT/DnrJ/EryC1/StrS family"/>
    <property type="match status" value="1"/>
</dbReference>
<dbReference type="GO" id="GO:0000271">
    <property type="term" value="P:polysaccharide biosynthetic process"/>
    <property type="evidence" value="ECO:0007669"/>
    <property type="project" value="TreeGrafter"/>
</dbReference>
<dbReference type="InterPro" id="IPR000653">
    <property type="entry name" value="DegT/StrS_aminotransferase"/>
</dbReference>
<dbReference type="AlphaFoldDB" id="A0A2T5C6B5"/>
<dbReference type="InterPro" id="IPR015424">
    <property type="entry name" value="PyrdxlP-dep_Trfase"/>
</dbReference>
<comment type="caution">
    <text evidence="6">The sequence shown here is derived from an EMBL/GenBank/DDBJ whole genome shotgun (WGS) entry which is preliminary data.</text>
</comment>